<organism evidence="1 2">
    <name type="scientific">Leptotrichia trevisanii</name>
    <dbReference type="NCBI Taxonomy" id="109328"/>
    <lineage>
        <taxon>Bacteria</taxon>
        <taxon>Fusobacteriati</taxon>
        <taxon>Fusobacteriota</taxon>
        <taxon>Fusobacteriia</taxon>
        <taxon>Fusobacteriales</taxon>
        <taxon>Leptotrichiaceae</taxon>
        <taxon>Leptotrichia</taxon>
    </lineage>
</organism>
<dbReference type="InterPro" id="IPR044650">
    <property type="entry name" value="SRFR1-like"/>
</dbReference>
<proteinExistence type="predicted"/>
<dbReference type="PANTHER" id="PTHR44749:SF1">
    <property type="entry name" value="TETRATRICOPEPTIDE-LIKE HELICAL DOMAIN-CONTAINING PROTEIN"/>
    <property type="match status" value="1"/>
</dbReference>
<evidence type="ECO:0000313" key="2">
    <source>
        <dbReference type="Proteomes" id="UP000422644"/>
    </source>
</evidence>
<keyword evidence="2" id="KW-1185">Reference proteome</keyword>
<evidence type="ECO:0000313" key="1">
    <source>
        <dbReference type="EMBL" id="BBM44610.1"/>
    </source>
</evidence>
<dbReference type="InterPro" id="IPR019734">
    <property type="entry name" value="TPR_rpt"/>
</dbReference>
<dbReference type="GO" id="GO:0045892">
    <property type="term" value="P:negative regulation of DNA-templated transcription"/>
    <property type="evidence" value="ECO:0007669"/>
    <property type="project" value="InterPro"/>
</dbReference>
<reference evidence="1 2" key="1">
    <citation type="submission" date="2019-07" db="EMBL/GenBank/DDBJ databases">
        <title>Complete Genome Sequence of Leptotrichia trevisanii Strain JMUB3870.</title>
        <authorList>
            <person name="Watanabe S."/>
            <person name="Cui L."/>
        </authorList>
    </citation>
    <scope>NUCLEOTIDE SEQUENCE [LARGE SCALE GENOMIC DNA]</scope>
    <source>
        <strain evidence="1 2">JMUB3870</strain>
    </source>
</reference>
<name>A0A510JYZ6_9FUSO</name>
<dbReference type="Gene3D" id="1.25.40.10">
    <property type="entry name" value="Tetratricopeptide repeat domain"/>
    <property type="match status" value="2"/>
</dbReference>
<dbReference type="RefSeq" id="WP_155282494.1">
    <property type="nucleotide sequence ID" value="NZ_AP019831.1"/>
</dbReference>
<dbReference type="Proteomes" id="UP000422644">
    <property type="component" value="Chromosome"/>
</dbReference>
<protein>
    <submittedName>
        <fullName evidence="1">Tetratricopeptide repeat protein</fullName>
    </submittedName>
</protein>
<dbReference type="Pfam" id="PF13181">
    <property type="entry name" value="TPR_8"/>
    <property type="match status" value="3"/>
</dbReference>
<gene>
    <name evidence="1" type="ORF">JMUB3870_0728</name>
</gene>
<dbReference type="SMART" id="SM00028">
    <property type="entry name" value="TPR"/>
    <property type="match status" value="3"/>
</dbReference>
<dbReference type="OrthoDB" id="81888at2"/>
<sequence length="259" mass="30055">MKKLLVFVIILANLVFGVQGFSRMDSKEFEKIMEKVSKEYDRGNNQKALSMLKENIRKNPSDITLKVMLGILYDDMGRKNESEKELNEAIEMQKKYPFIADDGGKYDIRLMIGTIYMFAEKYEKALKWIKEVDDKNFEKLNVVDYLTGRLNYELGNVEEAKKNLLKSYVKDEDGSSEQILGQIYYDEGNQKEAMKWFLAADKKNNFNAQASLGFVYFELGDKVKALQWLRKALGEAKKAKEEEQVKEIQNIIKEVESSN</sequence>
<dbReference type="AlphaFoldDB" id="A0A510JYZ6"/>
<dbReference type="EMBL" id="AP019831">
    <property type="protein sequence ID" value="BBM44610.1"/>
    <property type="molecule type" value="Genomic_DNA"/>
</dbReference>
<dbReference type="PANTHER" id="PTHR44749">
    <property type="entry name" value="SUPPRESSOR OF RPS4-RLD 1"/>
    <property type="match status" value="1"/>
</dbReference>
<dbReference type="SUPFAM" id="SSF81901">
    <property type="entry name" value="HCP-like"/>
    <property type="match status" value="1"/>
</dbReference>
<accession>A0A510JYZ6</accession>
<dbReference type="InterPro" id="IPR011990">
    <property type="entry name" value="TPR-like_helical_dom_sf"/>
</dbReference>